<dbReference type="EMBL" id="BJHX01000001">
    <property type="protein sequence ID" value="GDY67146.1"/>
    <property type="molecule type" value="Genomic_DNA"/>
</dbReference>
<comment type="similarity">
    <text evidence="1">Belongs to the barstar family.</text>
</comment>
<feature type="domain" description="Barstar (barnase inhibitor)" evidence="2">
    <location>
        <begin position="17"/>
        <end position="111"/>
    </location>
</feature>
<dbReference type="OMA" id="PDEWAIA"/>
<dbReference type="CDD" id="cd05141">
    <property type="entry name" value="Barstar_evA4336-like"/>
    <property type="match status" value="1"/>
</dbReference>
<sequence>MTDGTLADVLRACGWTPIELDLGGVTTKPAFMDRVALALGLPDWFGRNWDALADCLADLSWAPPARGRLLVITGWQEYALAAPHDWGIAQEVFGEASDRGRGTGTELHVVLALGGSSQGTSDQPG</sequence>
<gene>
    <name evidence="3" type="ORF">SAV14893_065390</name>
    <name evidence="4" type="ORF">SAV31267_020610</name>
</gene>
<dbReference type="Proteomes" id="UP000299211">
    <property type="component" value="Unassembled WGS sequence"/>
</dbReference>
<reference evidence="3 6" key="2">
    <citation type="submission" date="2019-04" db="EMBL/GenBank/DDBJ databases">
        <title>Draft genome sequences of Streptomyces avermitilis NBRC 14893.</title>
        <authorList>
            <person name="Komaki H."/>
            <person name="Tamura T."/>
            <person name="Hosoyama A."/>
        </authorList>
    </citation>
    <scope>NUCLEOTIDE SEQUENCE [LARGE SCALE GENOMIC DNA]</scope>
    <source>
        <strain evidence="3 6">NBRC 14893</strain>
    </source>
</reference>
<organism evidence="3 6">
    <name type="scientific">Streptomyces avermitilis</name>
    <dbReference type="NCBI Taxonomy" id="33903"/>
    <lineage>
        <taxon>Bacteria</taxon>
        <taxon>Bacillati</taxon>
        <taxon>Actinomycetota</taxon>
        <taxon>Actinomycetes</taxon>
        <taxon>Kitasatosporales</taxon>
        <taxon>Streptomycetaceae</taxon>
        <taxon>Streptomyces</taxon>
    </lineage>
</organism>
<dbReference type="EMBL" id="BJHY01000001">
    <property type="protein sequence ID" value="GDY72576.1"/>
    <property type="molecule type" value="Genomic_DNA"/>
</dbReference>
<accession>A0A4D4M5H6</accession>
<dbReference type="RefSeq" id="WP_010988281.1">
    <property type="nucleotide sequence ID" value="NZ_BAABTN010000082.1"/>
</dbReference>
<dbReference type="InterPro" id="IPR035905">
    <property type="entry name" value="Barstar-like_sf"/>
</dbReference>
<comment type="caution">
    <text evidence="3">The sequence shown here is derived from an EMBL/GenBank/DDBJ whole genome shotgun (WGS) entry which is preliminary data.</text>
</comment>
<dbReference type="STRING" id="33903.AQJ43_15750"/>
<dbReference type="InterPro" id="IPR000468">
    <property type="entry name" value="Barstar"/>
</dbReference>
<evidence type="ECO:0000259" key="2">
    <source>
        <dbReference type="Pfam" id="PF01337"/>
    </source>
</evidence>
<evidence type="ECO:0000313" key="5">
    <source>
        <dbReference type="Proteomes" id="UP000299211"/>
    </source>
</evidence>
<name>A0A4D4M5H6_STRAX</name>
<dbReference type="GeneID" id="41543958"/>
<dbReference type="Gene3D" id="3.30.370.10">
    <property type="entry name" value="Barstar-like"/>
    <property type="match status" value="1"/>
</dbReference>
<evidence type="ECO:0000313" key="4">
    <source>
        <dbReference type="EMBL" id="GDY72576.1"/>
    </source>
</evidence>
<evidence type="ECO:0000313" key="6">
    <source>
        <dbReference type="Proteomes" id="UP000302139"/>
    </source>
</evidence>
<evidence type="ECO:0000256" key="1">
    <source>
        <dbReference type="ARBA" id="ARBA00006845"/>
    </source>
</evidence>
<dbReference type="Proteomes" id="UP000302139">
    <property type="component" value="Unassembled WGS sequence"/>
</dbReference>
<evidence type="ECO:0000313" key="3">
    <source>
        <dbReference type="EMBL" id="GDY67146.1"/>
    </source>
</evidence>
<dbReference type="SUPFAM" id="SSF52038">
    <property type="entry name" value="Barstar-related"/>
    <property type="match status" value="1"/>
</dbReference>
<dbReference type="Pfam" id="PF01337">
    <property type="entry name" value="Barstar"/>
    <property type="match status" value="1"/>
</dbReference>
<proteinExistence type="inferred from homology"/>
<reference evidence="4 5" key="1">
    <citation type="submission" date="2019-04" db="EMBL/GenBank/DDBJ databases">
        <title>Draft genome sequences of Streptomyces avermitilis ATCC 31267.</title>
        <authorList>
            <person name="Komaki H."/>
            <person name="Tamura T."/>
            <person name="Hosoyama A."/>
        </authorList>
    </citation>
    <scope>NUCLEOTIDE SEQUENCE [LARGE SCALE GENOMIC DNA]</scope>
    <source>
        <strain evidence="4 5">ATCC 31267</strain>
    </source>
</reference>
<dbReference type="AlphaFoldDB" id="A0A4D4M5H6"/>
<protein>
    <recommendedName>
        <fullName evidence="2">Barstar (barnase inhibitor) domain-containing protein</fullName>
    </recommendedName>
</protein>